<dbReference type="AlphaFoldDB" id="A0A9W9CU46"/>
<organism evidence="1 2">
    <name type="scientific">Gnomoniopsis smithogilvyi</name>
    <dbReference type="NCBI Taxonomy" id="1191159"/>
    <lineage>
        <taxon>Eukaryota</taxon>
        <taxon>Fungi</taxon>
        <taxon>Dikarya</taxon>
        <taxon>Ascomycota</taxon>
        <taxon>Pezizomycotina</taxon>
        <taxon>Sordariomycetes</taxon>
        <taxon>Sordariomycetidae</taxon>
        <taxon>Diaporthales</taxon>
        <taxon>Gnomoniaceae</taxon>
        <taxon>Gnomoniopsis</taxon>
    </lineage>
</organism>
<accession>A0A9W9CU46</accession>
<gene>
    <name evidence="1" type="ORF">N0V93_007787</name>
</gene>
<reference evidence="1" key="1">
    <citation type="submission" date="2022-10" db="EMBL/GenBank/DDBJ databases">
        <title>Tapping the CABI collections for fungal endophytes: first genome assemblies for Collariella, Neodidymelliopsis, Ascochyta clinopodiicola, Didymella pomorum, Didymosphaeria variabile, Neocosmospora piperis and Neocucurbitaria cava.</title>
        <authorList>
            <person name="Hill R."/>
        </authorList>
    </citation>
    <scope>NUCLEOTIDE SEQUENCE</scope>
    <source>
        <strain evidence="1">IMI 355082</strain>
    </source>
</reference>
<sequence length="138" mass="16027">MCPGTATKLLCSHYLVHWSGPRCPKKCVLPDHRTFLPCTCAPCDQSFNQKQILLKYTAEREILSARIRLAMMEGWPISDVRQLEWQLRGVLRNQIDDMKKTRVRGLDPAVGCRWPGMYEQWVQENLGRPVDWDSLLNN</sequence>
<dbReference type="OrthoDB" id="5167840at2759"/>
<name>A0A9W9CU46_9PEZI</name>
<evidence type="ECO:0000313" key="2">
    <source>
        <dbReference type="Proteomes" id="UP001140453"/>
    </source>
</evidence>
<protein>
    <submittedName>
        <fullName evidence="1">Uncharacterized protein</fullName>
    </submittedName>
</protein>
<evidence type="ECO:0000313" key="1">
    <source>
        <dbReference type="EMBL" id="KAJ4387198.1"/>
    </source>
</evidence>
<comment type="caution">
    <text evidence="1">The sequence shown here is derived from an EMBL/GenBank/DDBJ whole genome shotgun (WGS) entry which is preliminary data.</text>
</comment>
<keyword evidence="2" id="KW-1185">Reference proteome</keyword>
<dbReference type="Proteomes" id="UP001140453">
    <property type="component" value="Unassembled WGS sequence"/>
</dbReference>
<dbReference type="EMBL" id="JAPEVB010000005">
    <property type="protein sequence ID" value="KAJ4387198.1"/>
    <property type="molecule type" value="Genomic_DNA"/>
</dbReference>
<proteinExistence type="predicted"/>